<dbReference type="OrthoDB" id="421038at2759"/>
<comment type="similarity">
    <text evidence="3 10">Belongs to the glycosyl hydrolase 72 family.</text>
</comment>
<keyword evidence="8" id="KW-0325">Glycoprotein</keyword>
<keyword evidence="13" id="KW-1185">Reference proteome</keyword>
<feature type="chain" id="PRO_5041016545" description="1,3-beta-glucanosyltransferase" evidence="10">
    <location>
        <begin position="23"/>
        <end position="522"/>
    </location>
</feature>
<evidence type="ECO:0000256" key="3">
    <source>
        <dbReference type="ARBA" id="ARBA00007528"/>
    </source>
</evidence>
<name>A0A9W7ZLZ6_9FUNG</name>
<proteinExistence type="inferred from homology"/>
<evidence type="ECO:0000256" key="2">
    <source>
        <dbReference type="ARBA" id="ARBA00004589"/>
    </source>
</evidence>
<evidence type="ECO:0000256" key="8">
    <source>
        <dbReference type="ARBA" id="ARBA00023180"/>
    </source>
</evidence>
<keyword evidence="7" id="KW-1015">Disulfide bond</keyword>
<evidence type="ECO:0000256" key="7">
    <source>
        <dbReference type="ARBA" id="ARBA00023157"/>
    </source>
</evidence>
<evidence type="ECO:0000256" key="1">
    <source>
        <dbReference type="ARBA" id="ARBA00004196"/>
    </source>
</evidence>
<evidence type="ECO:0000256" key="6">
    <source>
        <dbReference type="ARBA" id="ARBA00023136"/>
    </source>
</evidence>
<reference evidence="12" key="1">
    <citation type="submission" date="2022-07" db="EMBL/GenBank/DDBJ databases">
        <title>Phylogenomic reconstructions and comparative analyses of Kickxellomycotina fungi.</title>
        <authorList>
            <person name="Reynolds N.K."/>
            <person name="Stajich J.E."/>
            <person name="Barry K."/>
            <person name="Grigoriev I.V."/>
            <person name="Crous P."/>
            <person name="Smith M.E."/>
        </authorList>
    </citation>
    <scope>NUCLEOTIDE SEQUENCE</scope>
    <source>
        <strain evidence="12">RSA 861</strain>
    </source>
</reference>
<comment type="caution">
    <text evidence="12">The sequence shown here is derived from an EMBL/GenBank/DDBJ whole genome shotgun (WGS) entry which is preliminary data.</text>
</comment>
<keyword evidence="10" id="KW-0808">Transferase</keyword>
<dbReference type="SUPFAM" id="SSF51445">
    <property type="entry name" value="(Trans)glycosidases"/>
    <property type="match status" value="1"/>
</dbReference>
<evidence type="ECO:0000256" key="5">
    <source>
        <dbReference type="ARBA" id="ARBA00022729"/>
    </source>
</evidence>
<dbReference type="EMBL" id="JANBPT010001615">
    <property type="protein sequence ID" value="KAJ1906293.1"/>
    <property type="molecule type" value="Genomic_DNA"/>
</dbReference>
<keyword evidence="4 10" id="KW-0336">GPI-anchor</keyword>
<evidence type="ECO:0000256" key="4">
    <source>
        <dbReference type="ARBA" id="ARBA00022622"/>
    </source>
</evidence>
<dbReference type="PANTHER" id="PTHR31468">
    <property type="entry name" value="1,3-BETA-GLUCANOSYLTRANSFERASE GAS1"/>
    <property type="match status" value="1"/>
</dbReference>
<dbReference type="Proteomes" id="UP001150569">
    <property type="component" value="Unassembled WGS sequence"/>
</dbReference>
<keyword evidence="9 10" id="KW-0449">Lipoprotein</keyword>
<comment type="subcellular location">
    <subcellularLocation>
        <location evidence="1">Cell envelope</location>
    </subcellularLocation>
    <subcellularLocation>
        <location evidence="10">Cell membrane</location>
        <topology evidence="10">Lipid-anchor</topology>
        <topology evidence="10">GPI-anchor</topology>
    </subcellularLocation>
    <subcellularLocation>
        <location evidence="2">Membrane</location>
        <topology evidence="2">Lipid-anchor</topology>
        <topology evidence="2">GPI-anchor</topology>
    </subcellularLocation>
</comment>
<evidence type="ECO:0000313" key="12">
    <source>
        <dbReference type="EMBL" id="KAJ1906293.1"/>
    </source>
</evidence>
<dbReference type="EC" id="2.4.1.-" evidence="10"/>
<evidence type="ECO:0000259" key="11">
    <source>
        <dbReference type="Pfam" id="PF07983"/>
    </source>
</evidence>
<accession>A0A9W7ZLZ6</accession>
<dbReference type="InterPro" id="IPR017853">
    <property type="entry name" value="GH"/>
</dbReference>
<dbReference type="AlphaFoldDB" id="A0A9W7ZLZ6"/>
<keyword evidence="5 10" id="KW-0732">Signal</keyword>
<comment type="function">
    <text evidence="10">Splits internally a 1,3-beta-glucan molecule and transfers the newly generated reducing end (the donor) to the non-reducing end of another 1,3-beta-glucan molecule (the acceptor) forming a 1,3-beta linkage, resulting in the elongation of 1,3-beta-glucan chains in the cell wall.</text>
</comment>
<dbReference type="PANTHER" id="PTHR31468:SF2">
    <property type="entry name" value="1,3-BETA-GLUCANOSYLTRANSFERASE GAS1"/>
    <property type="match status" value="1"/>
</dbReference>
<evidence type="ECO:0000256" key="10">
    <source>
        <dbReference type="RuleBase" id="RU361209"/>
    </source>
</evidence>
<dbReference type="Gene3D" id="3.20.20.80">
    <property type="entry name" value="Glycosidases"/>
    <property type="match status" value="1"/>
</dbReference>
<dbReference type="GO" id="GO:0098552">
    <property type="term" value="C:side of membrane"/>
    <property type="evidence" value="ECO:0007669"/>
    <property type="project" value="UniProtKB-KW"/>
</dbReference>
<protein>
    <recommendedName>
        <fullName evidence="10">1,3-beta-glucanosyltransferase</fullName>
        <ecNumber evidence="10">2.4.1.-</ecNumber>
    </recommendedName>
</protein>
<dbReference type="Gene3D" id="1.20.58.1040">
    <property type="match status" value="1"/>
</dbReference>
<sequence length="522" mass="57311">MTLRRLVCALLLTALPLSLVGASTAVNNRLTIRGNRFFSTQSKKPYFIKGIIYQPNVTTEQAIPDPLADPTACERDIPYLQDLGVNSIRVPITDNDQDHDDCMKQFADANINVFLDLKSVNASQPMYDTTIMTDFMKKISAFRKYPNFVAVFAGNEVVTNNKTTNSAAFVKALVRDVKAYVTAQNLRIYVGYASQDDAITRDLMMQYLNCGGVKDQVDFLGINLHGWCGDDVDFKSSGFETATTNMTKLSIPAVLGEFGCRDERPQSYGEVASLFGKDMINTFSGGFASEYSSNTEDYGLVNITSSSSVNTFKEYKNLKSQYSDADEAIGAVKGNLDSQDDVRKAMSCPRVNADWQSATLLPPKPSDAACSCVTNAFTCALNFGSENTDLDILNRTRTKMCPPTKCLEIFSDPANGVYGTYSMCPYEVQMGYMLNQNYTKTTDANSQKCQFKSIDVSLVKKPKVEDIRTCSSLRTTFQQEADAGASAAAEDDSSTAAILIENPSWKGWAAMAVPLVFATLIL</sequence>
<evidence type="ECO:0000313" key="13">
    <source>
        <dbReference type="Proteomes" id="UP001150569"/>
    </source>
</evidence>
<dbReference type="InterPro" id="IPR012946">
    <property type="entry name" value="X8"/>
</dbReference>
<feature type="signal peptide" evidence="10">
    <location>
        <begin position="1"/>
        <end position="22"/>
    </location>
</feature>
<dbReference type="GO" id="GO:0005886">
    <property type="term" value="C:plasma membrane"/>
    <property type="evidence" value="ECO:0007669"/>
    <property type="project" value="UniProtKB-SubCell"/>
</dbReference>
<feature type="domain" description="X8" evidence="11">
    <location>
        <begin position="388"/>
        <end position="453"/>
    </location>
</feature>
<dbReference type="GO" id="GO:0071970">
    <property type="term" value="P:fungal-type cell wall (1-&gt;3)-beta-D-glucan biosynthetic process"/>
    <property type="evidence" value="ECO:0007669"/>
    <property type="project" value="TreeGrafter"/>
</dbReference>
<dbReference type="Pfam" id="PF03198">
    <property type="entry name" value="Glyco_hydro_72"/>
    <property type="match status" value="1"/>
</dbReference>
<dbReference type="Pfam" id="PF07983">
    <property type="entry name" value="X8"/>
    <property type="match status" value="1"/>
</dbReference>
<dbReference type="GO" id="GO:0042124">
    <property type="term" value="F:1,3-beta-glucanosyltransferase activity"/>
    <property type="evidence" value="ECO:0007669"/>
    <property type="project" value="TreeGrafter"/>
</dbReference>
<keyword evidence="6 10" id="KW-0472">Membrane</keyword>
<dbReference type="InterPro" id="IPR004886">
    <property type="entry name" value="Glucanosyltransferase"/>
</dbReference>
<organism evidence="12 13">
    <name type="scientific">Tieghemiomyces parasiticus</name>
    <dbReference type="NCBI Taxonomy" id="78921"/>
    <lineage>
        <taxon>Eukaryota</taxon>
        <taxon>Fungi</taxon>
        <taxon>Fungi incertae sedis</taxon>
        <taxon>Zoopagomycota</taxon>
        <taxon>Kickxellomycotina</taxon>
        <taxon>Dimargaritomycetes</taxon>
        <taxon>Dimargaritales</taxon>
        <taxon>Dimargaritaceae</taxon>
        <taxon>Tieghemiomyces</taxon>
    </lineage>
</organism>
<dbReference type="GO" id="GO:0031505">
    <property type="term" value="P:fungal-type cell wall organization"/>
    <property type="evidence" value="ECO:0007669"/>
    <property type="project" value="TreeGrafter"/>
</dbReference>
<gene>
    <name evidence="12" type="primary">gel4_4</name>
    <name evidence="12" type="ORF">IWQ60_012118</name>
</gene>
<evidence type="ECO:0000256" key="9">
    <source>
        <dbReference type="ARBA" id="ARBA00023288"/>
    </source>
</evidence>